<feature type="compositionally biased region" description="Basic and acidic residues" evidence="1">
    <location>
        <begin position="170"/>
        <end position="193"/>
    </location>
</feature>
<feature type="compositionally biased region" description="Polar residues" evidence="1">
    <location>
        <begin position="135"/>
        <end position="169"/>
    </location>
</feature>
<reference evidence="3 4" key="1">
    <citation type="submission" date="2020-06" db="EMBL/GenBank/DDBJ databases">
        <authorList>
            <person name="Li R."/>
            <person name="Bekaert M."/>
        </authorList>
    </citation>
    <scope>NUCLEOTIDE SEQUENCE [LARGE SCALE GENOMIC DNA]</scope>
    <source>
        <strain evidence="4">wild</strain>
    </source>
</reference>
<evidence type="ECO:0000313" key="4">
    <source>
        <dbReference type="Proteomes" id="UP000507470"/>
    </source>
</evidence>
<keyword evidence="4" id="KW-1185">Reference proteome</keyword>
<keyword evidence="2" id="KW-1133">Transmembrane helix</keyword>
<keyword evidence="2" id="KW-0812">Transmembrane</keyword>
<dbReference type="EMBL" id="CACVKT020002520">
    <property type="protein sequence ID" value="CAC5378228.1"/>
    <property type="molecule type" value="Genomic_DNA"/>
</dbReference>
<feature type="region of interest" description="Disordered" evidence="1">
    <location>
        <begin position="135"/>
        <end position="211"/>
    </location>
</feature>
<dbReference type="AlphaFoldDB" id="A0A6J8B2Y4"/>
<evidence type="ECO:0000313" key="3">
    <source>
        <dbReference type="EMBL" id="CAC5378228.1"/>
    </source>
</evidence>
<evidence type="ECO:0000256" key="1">
    <source>
        <dbReference type="SAM" id="MobiDB-lite"/>
    </source>
</evidence>
<name>A0A6J8B2Y4_MYTCO</name>
<proteinExistence type="predicted"/>
<protein>
    <submittedName>
        <fullName evidence="3">Uncharacterized protein</fullName>
    </submittedName>
</protein>
<feature type="transmembrane region" description="Helical" evidence="2">
    <location>
        <begin position="221"/>
        <end position="241"/>
    </location>
</feature>
<sequence>MNDSGIFESSLDNRKKKTAKIESLSADTIGVEALASSRDGEFVSTEGREQVSVTNNQNGSSIDNVLSLSLNDKNNVKCSNINESKPSDLTERDLNKKVLDFSNARSSQTKCEKLEHTEHLHANNQLDSSIKTQMSAESLAKQQHNFPTNGQQSAADFTQHSKSQQLSHQNLRDQSHPNREPSYPLKDHLDGPRQRRNQVARTPSFRLPTHNRQTMPEDIHILTQFFVTIVICAISLLSFFYELS</sequence>
<organism evidence="3 4">
    <name type="scientific">Mytilus coruscus</name>
    <name type="common">Sea mussel</name>
    <dbReference type="NCBI Taxonomy" id="42192"/>
    <lineage>
        <taxon>Eukaryota</taxon>
        <taxon>Metazoa</taxon>
        <taxon>Spiralia</taxon>
        <taxon>Lophotrochozoa</taxon>
        <taxon>Mollusca</taxon>
        <taxon>Bivalvia</taxon>
        <taxon>Autobranchia</taxon>
        <taxon>Pteriomorphia</taxon>
        <taxon>Mytilida</taxon>
        <taxon>Mytiloidea</taxon>
        <taxon>Mytilidae</taxon>
        <taxon>Mytilinae</taxon>
        <taxon>Mytilus</taxon>
    </lineage>
</organism>
<keyword evidence="2" id="KW-0472">Membrane</keyword>
<dbReference type="Proteomes" id="UP000507470">
    <property type="component" value="Unassembled WGS sequence"/>
</dbReference>
<accession>A0A6J8B2Y4</accession>
<evidence type="ECO:0000256" key="2">
    <source>
        <dbReference type="SAM" id="Phobius"/>
    </source>
</evidence>
<gene>
    <name evidence="3" type="ORF">MCOR_14448</name>
</gene>